<feature type="compositionally biased region" description="Basic residues" evidence="1">
    <location>
        <begin position="166"/>
        <end position="182"/>
    </location>
</feature>
<evidence type="ECO:0000313" key="3">
    <source>
        <dbReference type="Proteomes" id="UP000664771"/>
    </source>
</evidence>
<accession>A0ABS3LTI1</accession>
<proteinExistence type="predicted"/>
<keyword evidence="3" id="KW-1185">Reference proteome</keyword>
<dbReference type="EMBL" id="JAFVMF010000005">
    <property type="protein sequence ID" value="MBO1359219.1"/>
    <property type="molecule type" value="Genomic_DNA"/>
</dbReference>
<evidence type="ECO:0008006" key="4">
    <source>
        <dbReference type="Google" id="ProtNLM"/>
    </source>
</evidence>
<protein>
    <recommendedName>
        <fullName evidence="4">Secreted protein</fullName>
    </recommendedName>
</protein>
<feature type="region of interest" description="Disordered" evidence="1">
    <location>
        <begin position="155"/>
        <end position="182"/>
    </location>
</feature>
<sequence length="182" mass="18695">MRLRVFALPALTAGLLAGCNQGQLQGPSLSTPDPFGNMKRSAVCQVVSPQAGPNGDQTTTMTVRSDDGMCGLTVSQPGGGSYASFGVLPSPEHGKAFLYNHDGVTHITYTPTLGYAGKDTFGVILIPTADQSGAQKRQKLTITATADATGVVIPTPAVTAPTPSKSKGKAAASKRRATKKHG</sequence>
<dbReference type="RefSeq" id="WP_207880103.1">
    <property type="nucleotide sequence ID" value="NZ_JAFVMF010000005.1"/>
</dbReference>
<gene>
    <name evidence="2" type="ORF">J2D73_05335</name>
</gene>
<dbReference type="PROSITE" id="PS51257">
    <property type="entry name" value="PROKAR_LIPOPROTEIN"/>
    <property type="match status" value="1"/>
</dbReference>
<reference evidence="2 3" key="1">
    <citation type="submission" date="2021-03" db="EMBL/GenBank/DDBJ databases">
        <title>The complete genome sequence of Acetobacter sacchari TBRC 11175.</title>
        <authorList>
            <person name="Charoenyingcharoen P."/>
            <person name="Yukphan P."/>
        </authorList>
    </citation>
    <scope>NUCLEOTIDE SEQUENCE [LARGE SCALE GENOMIC DNA]</scope>
    <source>
        <strain evidence="2 3">TBRC 11175</strain>
    </source>
</reference>
<name>A0ABS3LTI1_9PROT</name>
<organism evidence="2 3">
    <name type="scientific">Acetobacter sacchari</name>
    <dbReference type="NCBI Taxonomy" id="2661687"/>
    <lineage>
        <taxon>Bacteria</taxon>
        <taxon>Pseudomonadati</taxon>
        <taxon>Pseudomonadota</taxon>
        <taxon>Alphaproteobacteria</taxon>
        <taxon>Acetobacterales</taxon>
        <taxon>Acetobacteraceae</taxon>
        <taxon>Acetobacter</taxon>
    </lineage>
</organism>
<evidence type="ECO:0000313" key="2">
    <source>
        <dbReference type="EMBL" id="MBO1359219.1"/>
    </source>
</evidence>
<feature type="compositionally biased region" description="Low complexity" evidence="1">
    <location>
        <begin position="155"/>
        <end position="165"/>
    </location>
</feature>
<comment type="caution">
    <text evidence="2">The sequence shown here is derived from an EMBL/GenBank/DDBJ whole genome shotgun (WGS) entry which is preliminary data.</text>
</comment>
<evidence type="ECO:0000256" key="1">
    <source>
        <dbReference type="SAM" id="MobiDB-lite"/>
    </source>
</evidence>
<dbReference type="Proteomes" id="UP000664771">
    <property type="component" value="Unassembled WGS sequence"/>
</dbReference>